<organism evidence="2 3">
    <name type="scientific">Sphingobium fluviale</name>
    <dbReference type="NCBI Taxonomy" id="2506423"/>
    <lineage>
        <taxon>Bacteria</taxon>
        <taxon>Pseudomonadati</taxon>
        <taxon>Pseudomonadota</taxon>
        <taxon>Alphaproteobacteria</taxon>
        <taxon>Sphingomonadales</taxon>
        <taxon>Sphingomonadaceae</taxon>
        <taxon>Sphingobium</taxon>
    </lineage>
</organism>
<name>A0A4Q1KCT1_9SPHN</name>
<reference evidence="3" key="1">
    <citation type="submission" date="2019-01" db="EMBL/GenBank/DDBJ databases">
        <title>Cytophagaceae bacterium strain CAR-16.</title>
        <authorList>
            <person name="Chen W.-M."/>
        </authorList>
    </citation>
    <scope>NUCLEOTIDE SEQUENCE [LARGE SCALE GENOMIC DNA]</scope>
    <source>
        <strain evidence="3">CHR27</strain>
    </source>
</reference>
<keyword evidence="3" id="KW-1185">Reference proteome</keyword>
<feature type="region of interest" description="Disordered" evidence="1">
    <location>
        <begin position="70"/>
        <end position="109"/>
    </location>
</feature>
<dbReference type="RefSeq" id="WP_129405264.1">
    <property type="nucleotide sequence ID" value="NZ_SBKP01000024.1"/>
</dbReference>
<feature type="compositionally biased region" description="Basic residues" evidence="1">
    <location>
        <begin position="96"/>
        <end position="108"/>
    </location>
</feature>
<dbReference type="OrthoDB" id="8266067at2"/>
<evidence type="ECO:0000313" key="2">
    <source>
        <dbReference type="EMBL" id="RXR24958.1"/>
    </source>
</evidence>
<dbReference type="Proteomes" id="UP000290958">
    <property type="component" value="Unassembled WGS sequence"/>
</dbReference>
<sequence length="254" mass="27698">MTTVQRYLVNPLVREALGIDSSNVNDISRNRTKPDFDLLLRKFLDDLSSGNVNSRANKDQHTAYARELGAVHGQSHERTEPVSLARATASGSKSGAKSKRPKKRKPRRFVPYEQEVMNALEGLGGDKLPNLYNSICSVSLDAHTPLVAIGAWAFLESLTAKAGRNVGTDFPSFFSKTRLQGYGLSTGKGDKSLNEALRRVSTSGDVTKHDGSAALFNGEQLINDMETLKDLIVKCADEALSKNHSRAVAEPTRV</sequence>
<comment type="caution">
    <text evidence="2">The sequence shown here is derived from an EMBL/GenBank/DDBJ whole genome shotgun (WGS) entry which is preliminary data.</text>
</comment>
<dbReference type="EMBL" id="SBKP01000024">
    <property type="protein sequence ID" value="RXR24958.1"/>
    <property type="molecule type" value="Genomic_DNA"/>
</dbReference>
<gene>
    <name evidence="2" type="ORF">EQG66_14630</name>
</gene>
<accession>A0A4Q1KCT1</accession>
<evidence type="ECO:0000256" key="1">
    <source>
        <dbReference type="SAM" id="MobiDB-lite"/>
    </source>
</evidence>
<protein>
    <submittedName>
        <fullName evidence="2">Uncharacterized protein</fullName>
    </submittedName>
</protein>
<proteinExistence type="predicted"/>
<dbReference type="AlphaFoldDB" id="A0A4Q1KCT1"/>
<evidence type="ECO:0000313" key="3">
    <source>
        <dbReference type="Proteomes" id="UP000290958"/>
    </source>
</evidence>